<dbReference type="InterPro" id="IPR029020">
    <property type="entry name" value="Ammonium/urea_transptr"/>
</dbReference>
<organism evidence="10">
    <name type="scientific">Chaetoceros debilis</name>
    <dbReference type="NCBI Taxonomy" id="122233"/>
    <lineage>
        <taxon>Eukaryota</taxon>
        <taxon>Sar</taxon>
        <taxon>Stramenopiles</taxon>
        <taxon>Ochrophyta</taxon>
        <taxon>Bacillariophyta</taxon>
        <taxon>Coscinodiscophyceae</taxon>
        <taxon>Chaetocerotophycidae</taxon>
        <taxon>Chaetocerotales</taxon>
        <taxon>Chaetocerotaceae</taxon>
        <taxon>Chaetoceros</taxon>
    </lineage>
</organism>
<evidence type="ECO:0000256" key="4">
    <source>
        <dbReference type="ARBA" id="ARBA00022692"/>
    </source>
</evidence>
<dbReference type="InterPro" id="IPR024041">
    <property type="entry name" value="NH4_transpt_AmtB-like_dom"/>
</dbReference>
<dbReference type="InterPro" id="IPR001905">
    <property type="entry name" value="Ammonium_transpt"/>
</dbReference>
<gene>
    <name evidence="10" type="ORF">CDEB00056_LOCUS8162</name>
</gene>
<dbReference type="GO" id="GO:0097272">
    <property type="term" value="P:ammonium homeostasis"/>
    <property type="evidence" value="ECO:0007669"/>
    <property type="project" value="TreeGrafter"/>
</dbReference>
<sequence length="501" mass="53971">MADTTRTVFQTCSAKFGSDELDSLLSCISDEHSESLVDLAHGLDSFYLIFAGALVFFMQTGFAMLCAGSIRSKNVKNVLLWNLLDSCGGGIAFWITGYAFAYGGDEATSNKTFVGNTNFFMMGEIDHAFWFFQFAFACALSSIVAGTIAERTQMKGYLFYSFFLVGFAYPVVAHAFWSTHGFLSNVNDEPLWGSGAIDFAGSGPVHMMGGVTALMAGIVLGPRLGRFYDENGAPLDTPVDIPGHSTPLAILGTFALWFGWYGFNPGSTFGVSSKDAGEVAALVAVNTTLAACSGALSAMFTSTWMDYRSTGLHTYDVAYTMNGLLTGLVAITAGCAAVETWAAVVIGIVAGWVYLAASKLLIKLRIDDAVDAIPVHLFGGAWGLIAAGLFSTPDLMEKAYGQSDHVGWFYEFGRGSGNFTLLGIQLIGILFITGWTVALMYPFFFVLNYCGSLRVDPLEEEAGMDISRHRGSGYNFDQSAHEDVSVKSLKEKRASIKDKKI</sequence>
<dbReference type="AlphaFoldDB" id="A0A7S3Q2C2"/>
<dbReference type="EMBL" id="HBIO01010513">
    <property type="protein sequence ID" value="CAE0463321.1"/>
    <property type="molecule type" value="Transcribed_RNA"/>
</dbReference>
<evidence type="ECO:0000256" key="1">
    <source>
        <dbReference type="ARBA" id="ARBA00004141"/>
    </source>
</evidence>
<comment type="subcellular location">
    <subcellularLocation>
        <location evidence="8">Cell membrane</location>
        <topology evidence="8">Multi-pass membrane protein</topology>
    </subcellularLocation>
    <subcellularLocation>
        <location evidence="1">Membrane</location>
        <topology evidence="1">Multi-pass membrane protein</topology>
    </subcellularLocation>
</comment>
<dbReference type="GO" id="GO:0005886">
    <property type="term" value="C:plasma membrane"/>
    <property type="evidence" value="ECO:0007669"/>
    <property type="project" value="UniProtKB-SubCell"/>
</dbReference>
<keyword evidence="6 8" id="KW-0472">Membrane</keyword>
<evidence type="ECO:0000259" key="9">
    <source>
        <dbReference type="Pfam" id="PF00909"/>
    </source>
</evidence>
<dbReference type="PROSITE" id="PS01219">
    <property type="entry name" value="AMMONIUM_TRANSP"/>
    <property type="match status" value="1"/>
</dbReference>
<evidence type="ECO:0000256" key="8">
    <source>
        <dbReference type="RuleBase" id="RU362002"/>
    </source>
</evidence>
<feature type="domain" description="Ammonium transporter AmtB-like" evidence="9">
    <location>
        <begin position="48"/>
        <end position="474"/>
    </location>
</feature>
<feature type="transmembrane region" description="Helical" evidence="8">
    <location>
        <begin position="241"/>
        <end position="260"/>
    </location>
</feature>
<dbReference type="PANTHER" id="PTHR11730">
    <property type="entry name" value="AMMONIUM TRANSPORTER"/>
    <property type="match status" value="1"/>
</dbReference>
<feature type="transmembrane region" description="Helical" evidence="8">
    <location>
        <begin position="157"/>
        <end position="177"/>
    </location>
</feature>
<keyword evidence="4 8" id="KW-0812">Transmembrane</keyword>
<proteinExistence type="inferred from homology"/>
<feature type="transmembrane region" description="Helical" evidence="8">
    <location>
        <begin position="340"/>
        <end position="357"/>
    </location>
</feature>
<feature type="transmembrane region" description="Helical" evidence="8">
    <location>
        <begin position="128"/>
        <end position="145"/>
    </location>
</feature>
<name>A0A7S3Q2C2_9STRA</name>
<evidence type="ECO:0000313" key="10">
    <source>
        <dbReference type="EMBL" id="CAE0463321.1"/>
    </source>
</evidence>
<dbReference type="GO" id="GO:0008519">
    <property type="term" value="F:ammonium channel activity"/>
    <property type="evidence" value="ECO:0007669"/>
    <property type="project" value="InterPro"/>
</dbReference>
<dbReference type="Pfam" id="PF00909">
    <property type="entry name" value="Ammonium_transp"/>
    <property type="match status" value="1"/>
</dbReference>
<protein>
    <recommendedName>
        <fullName evidence="8">Ammonium transporter</fullName>
    </recommendedName>
</protein>
<evidence type="ECO:0000256" key="5">
    <source>
        <dbReference type="ARBA" id="ARBA00022989"/>
    </source>
</evidence>
<feature type="transmembrane region" description="Helical" evidence="8">
    <location>
        <begin position="79"/>
        <end position="101"/>
    </location>
</feature>
<feature type="transmembrane region" description="Helical" evidence="8">
    <location>
        <begin position="197"/>
        <end position="220"/>
    </location>
</feature>
<feature type="transmembrane region" description="Helical" evidence="8">
    <location>
        <begin position="280"/>
        <end position="305"/>
    </location>
</feature>
<reference evidence="10" key="1">
    <citation type="submission" date="2021-01" db="EMBL/GenBank/DDBJ databases">
        <authorList>
            <person name="Corre E."/>
            <person name="Pelletier E."/>
            <person name="Niang G."/>
            <person name="Scheremetjew M."/>
            <person name="Finn R."/>
            <person name="Kale V."/>
            <person name="Holt S."/>
            <person name="Cochrane G."/>
            <person name="Meng A."/>
            <person name="Brown T."/>
            <person name="Cohen L."/>
        </authorList>
    </citation>
    <scope>NUCLEOTIDE SEQUENCE</scope>
    <source>
        <strain evidence="10">MM31A-1</strain>
    </source>
</reference>
<dbReference type="Gene3D" id="1.10.3430.10">
    <property type="entry name" value="Ammonium transporter AmtB like domains"/>
    <property type="match status" value="1"/>
</dbReference>
<keyword evidence="5 8" id="KW-1133">Transmembrane helix</keyword>
<dbReference type="NCBIfam" id="TIGR00836">
    <property type="entry name" value="amt"/>
    <property type="match status" value="1"/>
</dbReference>
<dbReference type="InterPro" id="IPR018047">
    <property type="entry name" value="Ammonium_transpt_CS"/>
</dbReference>
<dbReference type="FunFam" id="1.10.3430.10:FF:000016">
    <property type="entry name" value="Ammonium transporter"/>
    <property type="match status" value="1"/>
</dbReference>
<accession>A0A7S3Q2C2</accession>
<evidence type="ECO:0000256" key="7">
    <source>
        <dbReference type="ARBA" id="ARBA00023177"/>
    </source>
</evidence>
<feature type="transmembrane region" description="Helical" evidence="8">
    <location>
        <begin position="46"/>
        <end position="67"/>
    </location>
</feature>
<feature type="transmembrane region" description="Helical" evidence="8">
    <location>
        <begin position="369"/>
        <end position="390"/>
    </location>
</feature>
<dbReference type="PANTHER" id="PTHR11730:SF6">
    <property type="entry name" value="AMMONIUM TRANSPORTER"/>
    <property type="match status" value="1"/>
</dbReference>
<feature type="transmembrane region" description="Helical" evidence="8">
    <location>
        <begin position="419"/>
        <end position="444"/>
    </location>
</feature>
<comment type="similarity">
    <text evidence="2 8">Belongs to the ammonia transporter channel (TC 1.A.11.2) family.</text>
</comment>
<keyword evidence="7 8" id="KW-0924">Ammonia transport</keyword>
<evidence type="ECO:0000256" key="6">
    <source>
        <dbReference type="ARBA" id="ARBA00023136"/>
    </source>
</evidence>
<feature type="transmembrane region" description="Helical" evidence="8">
    <location>
        <begin position="317"/>
        <end position="334"/>
    </location>
</feature>
<evidence type="ECO:0000256" key="3">
    <source>
        <dbReference type="ARBA" id="ARBA00022448"/>
    </source>
</evidence>
<evidence type="ECO:0000256" key="2">
    <source>
        <dbReference type="ARBA" id="ARBA00005887"/>
    </source>
</evidence>
<keyword evidence="3 8" id="KW-0813">Transport</keyword>
<dbReference type="SUPFAM" id="SSF111352">
    <property type="entry name" value="Ammonium transporter"/>
    <property type="match status" value="1"/>
</dbReference>